<feature type="region of interest" description="Disordered" evidence="1">
    <location>
        <begin position="1307"/>
        <end position="1374"/>
    </location>
</feature>
<feature type="region of interest" description="Disordered" evidence="1">
    <location>
        <begin position="2097"/>
        <end position="2120"/>
    </location>
</feature>
<feature type="region of interest" description="Disordered" evidence="1">
    <location>
        <begin position="1071"/>
        <end position="1126"/>
    </location>
</feature>
<dbReference type="SMR" id="A0A836I0C1"/>
<feature type="compositionally biased region" description="Polar residues" evidence="1">
    <location>
        <begin position="1034"/>
        <end position="1044"/>
    </location>
</feature>
<feature type="compositionally biased region" description="Low complexity" evidence="1">
    <location>
        <begin position="2005"/>
        <end position="2030"/>
    </location>
</feature>
<dbReference type="KEGG" id="lmat:92517924"/>
<dbReference type="RefSeq" id="XP_067181517.1">
    <property type="nucleotide sequence ID" value="XM_067325412.1"/>
</dbReference>
<feature type="region of interest" description="Disordered" evidence="1">
    <location>
        <begin position="131"/>
        <end position="181"/>
    </location>
</feature>
<name>A0A836I0C1_9TRYP</name>
<feature type="compositionally biased region" description="Polar residues" evidence="1">
    <location>
        <begin position="1197"/>
        <end position="1206"/>
    </location>
</feature>
<evidence type="ECO:0000256" key="1">
    <source>
        <dbReference type="SAM" id="MobiDB-lite"/>
    </source>
</evidence>
<reference evidence="2 3" key="1">
    <citation type="submission" date="2021-03" db="EMBL/GenBank/DDBJ databases">
        <title>Leishmania (Mundinia) martiniquensis Genome sequencing and assembly.</title>
        <authorList>
            <person name="Almutairi H."/>
            <person name="Gatherer D."/>
        </authorList>
    </citation>
    <scope>NUCLEOTIDE SEQUENCE [LARGE SCALE GENOMIC DNA]</scope>
    <source>
        <strain evidence="2">LSCM1</strain>
    </source>
</reference>
<feature type="compositionally biased region" description="Basic and acidic residues" evidence="1">
    <location>
        <begin position="1477"/>
        <end position="1487"/>
    </location>
</feature>
<accession>A0A836I0C1</accession>
<feature type="region of interest" description="Disordered" evidence="1">
    <location>
        <begin position="1451"/>
        <end position="1516"/>
    </location>
</feature>
<evidence type="ECO:0000313" key="3">
    <source>
        <dbReference type="Proteomes" id="UP000673552"/>
    </source>
</evidence>
<feature type="compositionally biased region" description="Basic and acidic residues" evidence="1">
    <location>
        <begin position="1943"/>
        <end position="1954"/>
    </location>
</feature>
<feature type="compositionally biased region" description="Polar residues" evidence="1">
    <location>
        <begin position="1097"/>
        <end position="1113"/>
    </location>
</feature>
<protein>
    <submittedName>
        <fullName evidence="2">Uncharacterized protein</fullName>
    </submittedName>
</protein>
<feature type="region of interest" description="Disordered" evidence="1">
    <location>
        <begin position="1738"/>
        <end position="1970"/>
    </location>
</feature>
<feature type="compositionally biased region" description="Low complexity" evidence="1">
    <location>
        <begin position="1958"/>
        <end position="1970"/>
    </location>
</feature>
<feature type="compositionally biased region" description="Polar residues" evidence="1">
    <location>
        <begin position="1866"/>
        <end position="1886"/>
    </location>
</feature>
<evidence type="ECO:0000313" key="2">
    <source>
        <dbReference type="EMBL" id="KAG5487706.1"/>
    </source>
</evidence>
<feature type="compositionally biased region" description="Low complexity" evidence="1">
    <location>
        <begin position="1307"/>
        <end position="1317"/>
    </location>
</feature>
<feature type="compositionally biased region" description="Low complexity" evidence="1">
    <location>
        <begin position="1738"/>
        <end position="1776"/>
    </location>
</feature>
<dbReference type="Proteomes" id="UP000673552">
    <property type="component" value="Chromosome 3"/>
</dbReference>
<feature type="region of interest" description="Disordered" evidence="1">
    <location>
        <begin position="1643"/>
        <end position="1707"/>
    </location>
</feature>
<feature type="region of interest" description="Disordered" evidence="1">
    <location>
        <begin position="1144"/>
        <end position="1240"/>
    </location>
</feature>
<dbReference type="OrthoDB" id="268019at2759"/>
<proteinExistence type="predicted"/>
<feature type="compositionally biased region" description="Polar residues" evidence="1">
    <location>
        <begin position="1835"/>
        <end position="1846"/>
    </location>
</feature>
<feature type="region of interest" description="Disordered" evidence="1">
    <location>
        <begin position="617"/>
        <end position="646"/>
    </location>
</feature>
<comment type="caution">
    <text evidence="2">The sequence shown here is derived from an EMBL/GenBank/DDBJ whole genome shotgun (WGS) entry which is preliminary data.</text>
</comment>
<feature type="region of interest" description="Disordered" evidence="1">
    <location>
        <begin position="2005"/>
        <end position="2044"/>
    </location>
</feature>
<keyword evidence="3" id="KW-1185">Reference proteome</keyword>
<dbReference type="GeneID" id="92517924"/>
<feature type="compositionally biased region" description="Low complexity" evidence="1">
    <location>
        <begin position="1662"/>
        <end position="1674"/>
    </location>
</feature>
<feature type="compositionally biased region" description="Basic residues" evidence="1">
    <location>
        <begin position="525"/>
        <end position="535"/>
    </location>
</feature>
<feature type="compositionally biased region" description="Low complexity" evidence="1">
    <location>
        <begin position="1267"/>
        <end position="1283"/>
    </location>
</feature>
<feature type="compositionally biased region" description="Low complexity" evidence="1">
    <location>
        <begin position="1488"/>
        <end position="1516"/>
    </location>
</feature>
<feature type="region of interest" description="Disordered" evidence="1">
    <location>
        <begin position="1418"/>
        <end position="1437"/>
    </location>
</feature>
<feature type="compositionally biased region" description="Low complexity" evidence="1">
    <location>
        <begin position="1169"/>
        <end position="1182"/>
    </location>
</feature>
<feature type="region of interest" description="Disordered" evidence="1">
    <location>
        <begin position="275"/>
        <end position="297"/>
    </location>
</feature>
<feature type="region of interest" description="Disordered" evidence="1">
    <location>
        <begin position="1254"/>
        <end position="1287"/>
    </location>
</feature>
<feature type="compositionally biased region" description="Polar residues" evidence="1">
    <location>
        <begin position="467"/>
        <end position="485"/>
    </location>
</feature>
<feature type="compositionally biased region" description="Low complexity" evidence="1">
    <location>
        <begin position="2100"/>
        <end position="2113"/>
    </location>
</feature>
<feature type="region of interest" description="Disordered" evidence="1">
    <location>
        <begin position="1015"/>
        <end position="1056"/>
    </location>
</feature>
<organism evidence="2 3">
    <name type="scientific">Leishmania martiniquensis</name>
    <dbReference type="NCBI Taxonomy" id="1580590"/>
    <lineage>
        <taxon>Eukaryota</taxon>
        <taxon>Discoba</taxon>
        <taxon>Euglenozoa</taxon>
        <taxon>Kinetoplastea</taxon>
        <taxon>Metakinetoplastina</taxon>
        <taxon>Trypanosomatida</taxon>
        <taxon>Trypanosomatidae</taxon>
        <taxon>Leishmaniinae</taxon>
        <taxon>Leishmania</taxon>
    </lineage>
</organism>
<dbReference type="EMBL" id="JAFEUZ010000003">
    <property type="protein sequence ID" value="KAG5487706.1"/>
    <property type="molecule type" value="Genomic_DNA"/>
</dbReference>
<sequence length="2120" mass="217352">MHTSATNGRLMFSLKAAAVEATAPVPASSTTIAVDGLSENDASARTDAASAIAGVNVSCRPLTPSDAKAIAQDTMKASAPPLVAAALTSEAALTELLVTCLDRIHRLEENQARGEVQQSTLDGSLQALLTHKHEHGQQQQQQQSCDQVALDAHRGHSVRDANSSGVPSHELSGQHHRSRQINSCRTSLASHMNQASSIDGDGCTDITHRDHSHDRAAAAASEMHSEQRCRRHRQPQHPHVSGMYTMHSAEAPAPSRSAMPVDASAAAVTATGSAMDVSGKDDNHTSHSTSSRHRHLHHPGAVAASGAALPLSPADLANTKWKEASSGAGVGVGGGCARAAPSTVAAGSRHHTPTAPAAVASGGTIEPPMMANFGTSTSGVGRQRQGSLVTVVSPTHASQPEEAAAHVTAVTVPARPQVSSGNLTAATSEVIGADVNSTPASATLMSGFTWAVPMTLFSSSESSDCSTPTEYHTTARPPSQQQHRPTSSAAAEETEEERSLSIRPFAEGGDGAIYDGPDAASPVRPQRRGSRRHLRSSLTQLPPPDDSPRQQQARPHPHPPHRRGAERESRESTSPPRVAPAALRSVGSTAASSSVHTADELDALYLALSAPHSSASFLASSGSAAGSGGGATGTPPRKVQFPSGTDNDTAISELFAQTVQNTLEATNMRDNFAALVRSVHEEREKRRRLQRRVGSAVETLFRRILAMSSVVSRLQRSVRRLELEASRGGATDAADWHPQHSSRCRRCDADSQRRSGVSDRDEDGLSCDGDIGGGEGDWRERSCASFSAGSVALPRIRRGSSCRRRRSIDGHAESAGYAALAAPFPSSASASVGVERATPVGRSPWLSPPTTRCPADGARGEAALGRGRAAAVVGIASTAPAAPSGFSFERLAAATPVTAAPAVSVGALLLTGSTVLPKIISSNSSLQSFITTSAIITATAPSRAASTTLVPQTAMSPWANVPRQELSPSSLLPPPAMLHVWQAESRSSAVICESPVAPTLSITDMQLGMELPLHASATEDEPSALTDAGRVSAGTRTESMSSRATPDGNVSGGSCSKQRLQVCDAYHDNEKVRKPQEPRGAQQHLAPQEQQRRQDISGGSSAPSLPRSPTSSGLHRRKRNGQRATSAAVAISAVPISVAGGAHCSLSSARHPPPPPPQPATPSRKSLTPASAGKSSPAAGQALPDVLGTPEKGAARRTSSGSTSVSARRLLDALHSGHRSSAATEAGGAVSVATEDSDARVDGTSCVVARGGRSALGAKGHSGGSGTSAVNTTTSANADSSAAPLAPPRATLISSSSAASLARRISNTATATTPTATGPRLRQQRRGTGVAKASPGRRAARQHRSAFVSPAAATPRSSADAGARRDDMIGGGGGTDAMLEMDEGRVAEPTSAGSADGAAFKGCANLPAWRNAVICVSPTHSSSDRSPSSHPPQSLLSSWLQSPPIRVATAAGGDDKAVLQSPVTPNGINAITAGGEGQRHCSTDAHRPNSGSSSTASTPSRRSNAQQAHTPATAASVAVGGASLSTPSPPLQVAQSIFPVAVARHPQQLLLQTAAASHRARKWTSIHLKSSATVSGTLPCVPMAASMPSATSFLRITPILLSPCMARPPSAASPSAAGSSASTGACIAGSGATASRHPALFAKPLSPLTPASRPDHHPHPSPALHLSPSPSLSSNTTMSASIAAPCMPPPSLSQGHPPMLTPDVSSSAAVQSQRAAVLPRCAITAFMQTTASTLPSLVLSHPSSSRSPHLTTSNASRRVKPAASASVAAPTSSQPARPIGKAETAAMTAVTPDKTQRTISSAKVCGKAKQRTLPSPLTAHHPSSYSRQLAAVSGNRGQQLPTPSLTRGSYSSRRARAGLPPPLSVETLSDASVSAMRTSSVGTTESTEAEPNIGAGGMGGDTDGLAMHDQGEGSCTVPASLSAGAVPGRSGAYSTQLQPLRWTAKDEENGDRDPSTPPTATVPSSPLTPTAVRNADVRGAAYSVNRSSGTYGAVLDTGAGADGGDVNVDAVSDDVNSSSNKRVPPRSLWQPPQPQRRPLVGDVDAAEEPPARFSFLFDASTPVSMLSSALLRPLQRRLPATDGGGARLDIIHDASSHDCTTSSAHTSAPTARSPSDKRSV</sequence>
<feature type="region of interest" description="Disordered" evidence="1">
    <location>
        <begin position="459"/>
        <end position="580"/>
    </location>
</feature>
<feature type="region of interest" description="Disordered" evidence="1">
    <location>
        <begin position="210"/>
        <end position="230"/>
    </location>
</feature>
<feature type="region of interest" description="Disordered" evidence="1">
    <location>
        <begin position="747"/>
        <end position="771"/>
    </location>
</feature>
<gene>
    <name evidence="2" type="ORF">LSCM1_08070</name>
</gene>
<feature type="compositionally biased region" description="Basic and acidic residues" evidence="1">
    <location>
        <begin position="747"/>
        <end position="759"/>
    </location>
</feature>
<feature type="compositionally biased region" description="Pro residues" evidence="1">
    <location>
        <begin position="1151"/>
        <end position="1160"/>
    </location>
</feature>